<dbReference type="InterPro" id="IPR038690">
    <property type="entry name" value="NusG_2_sf"/>
</dbReference>
<evidence type="ECO:0000256" key="1">
    <source>
        <dbReference type="SAM" id="Phobius"/>
    </source>
</evidence>
<dbReference type="EMBL" id="DVGA01000037">
    <property type="protein sequence ID" value="HIQ78330.1"/>
    <property type="molecule type" value="Genomic_DNA"/>
</dbReference>
<dbReference type="Gene3D" id="2.60.320.10">
    <property type="entry name" value="N-utilization substance G protein NusG, insert domain"/>
    <property type="match status" value="1"/>
</dbReference>
<keyword evidence="1" id="KW-0812">Transmembrane</keyword>
<dbReference type="CDD" id="cd09846">
    <property type="entry name" value="DUF1312"/>
    <property type="match status" value="1"/>
</dbReference>
<evidence type="ECO:0000313" key="3">
    <source>
        <dbReference type="Proteomes" id="UP000824262"/>
    </source>
</evidence>
<keyword evidence="1" id="KW-0472">Membrane</keyword>
<organism evidence="2 3">
    <name type="scientific">Candidatus Scatomorpha intestinavium</name>
    <dbReference type="NCBI Taxonomy" id="2840922"/>
    <lineage>
        <taxon>Bacteria</taxon>
        <taxon>Bacillati</taxon>
        <taxon>Bacillota</taxon>
        <taxon>Clostridia</taxon>
        <taxon>Eubacteriales</taxon>
        <taxon>Candidatus Scatomorpha</taxon>
    </lineage>
</organism>
<feature type="transmembrane region" description="Helical" evidence="1">
    <location>
        <begin position="12"/>
        <end position="32"/>
    </location>
</feature>
<reference evidence="2" key="2">
    <citation type="journal article" date="2021" name="PeerJ">
        <title>Extensive microbial diversity within the chicken gut microbiome revealed by metagenomics and culture.</title>
        <authorList>
            <person name="Gilroy R."/>
            <person name="Ravi A."/>
            <person name="Getino M."/>
            <person name="Pursley I."/>
            <person name="Horton D.L."/>
            <person name="Alikhan N.F."/>
            <person name="Baker D."/>
            <person name="Gharbi K."/>
            <person name="Hall N."/>
            <person name="Watson M."/>
            <person name="Adriaenssens E.M."/>
            <person name="Foster-Nyarko E."/>
            <person name="Jarju S."/>
            <person name="Secka A."/>
            <person name="Antonio M."/>
            <person name="Oren A."/>
            <person name="Chaudhuri R.R."/>
            <person name="La Ragione R."/>
            <person name="Hildebrand F."/>
            <person name="Pallen M.J."/>
        </authorList>
    </citation>
    <scope>NUCLEOTIDE SEQUENCE</scope>
    <source>
        <strain evidence="2">ChiBcolR7-354</strain>
    </source>
</reference>
<dbReference type="AlphaFoldDB" id="A0A9D0ZD20"/>
<sequence>MEKNLRLKFRPGDLIAAAAIAILAGAVAIAFFTTRSSGPAEAEIRQNGELIATVPLSEDTEFEIGGTYHNTVTVKDGEIAITSSDCPGEDCVLSGWRSTAGQSIVCLPNLVEIRIVAAEGSNDQGVDGVTG</sequence>
<reference evidence="2" key="1">
    <citation type="submission" date="2020-10" db="EMBL/GenBank/DDBJ databases">
        <authorList>
            <person name="Gilroy R."/>
        </authorList>
    </citation>
    <scope>NUCLEOTIDE SEQUENCE</scope>
    <source>
        <strain evidence="2">ChiBcolR7-354</strain>
    </source>
</reference>
<dbReference type="Pfam" id="PF07009">
    <property type="entry name" value="NusG_II"/>
    <property type="match status" value="1"/>
</dbReference>
<comment type="caution">
    <text evidence="2">The sequence shown here is derived from an EMBL/GenBank/DDBJ whole genome shotgun (WGS) entry which is preliminary data.</text>
</comment>
<dbReference type="Proteomes" id="UP000824262">
    <property type="component" value="Unassembled WGS sequence"/>
</dbReference>
<evidence type="ECO:0000313" key="2">
    <source>
        <dbReference type="EMBL" id="HIQ78330.1"/>
    </source>
</evidence>
<name>A0A9D0ZD20_9FIRM</name>
<accession>A0A9D0ZD20</accession>
<protein>
    <submittedName>
        <fullName evidence="2">NusG domain II-containing protein</fullName>
    </submittedName>
</protein>
<proteinExistence type="predicted"/>
<keyword evidence="1" id="KW-1133">Transmembrane helix</keyword>
<gene>
    <name evidence="2" type="ORF">IAB77_03630</name>
</gene>